<dbReference type="InterPro" id="IPR029056">
    <property type="entry name" value="Ribokinase-like"/>
</dbReference>
<gene>
    <name evidence="1" type="ORF">S06H3_55841</name>
</gene>
<name>X1QAS7_9ZZZZ</name>
<dbReference type="GO" id="GO:0005829">
    <property type="term" value="C:cytosol"/>
    <property type="evidence" value="ECO:0007669"/>
    <property type="project" value="TreeGrafter"/>
</dbReference>
<organism evidence="1">
    <name type="scientific">marine sediment metagenome</name>
    <dbReference type="NCBI Taxonomy" id="412755"/>
    <lineage>
        <taxon>unclassified sequences</taxon>
        <taxon>metagenomes</taxon>
        <taxon>ecological metagenomes</taxon>
    </lineage>
</organism>
<feature type="non-terminal residue" evidence="1">
    <location>
        <position position="48"/>
    </location>
</feature>
<dbReference type="PANTHER" id="PTHR46566">
    <property type="entry name" value="1-PHOSPHOFRUCTOKINASE-RELATED"/>
    <property type="match status" value="1"/>
</dbReference>
<dbReference type="AlphaFoldDB" id="X1QAS7"/>
<proteinExistence type="predicted"/>
<comment type="caution">
    <text evidence="1">The sequence shown here is derived from an EMBL/GenBank/DDBJ whole genome shotgun (WGS) entry which is preliminary data.</text>
</comment>
<accession>X1QAS7</accession>
<dbReference type="PANTHER" id="PTHR46566:SF2">
    <property type="entry name" value="ATP-DEPENDENT 6-PHOSPHOFRUCTOKINASE ISOZYME 2"/>
    <property type="match status" value="1"/>
</dbReference>
<dbReference type="SUPFAM" id="SSF53613">
    <property type="entry name" value="Ribokinase-like"/>
    <property type="match status" value="1"/>
</dbReference>
<dbReference type="GO" id="GO:0008443">
    <property type="term" value="F:phosphofructokinase activity"/>
    <property type="evidence" value="ECO:0007669"/>
    <property type="project" value="TreeGrafter"/>
</dbReference>
<sequence length="48" mass="5375">MIATITLNPCLDEHITVNGLVVDEANRWFKLHRYAGGKGIDVSRAIHE</sequence>
<protein>
    <recommendedName>
        <fullName evidence="2">Carbohydrate kinase PfkB domain-containing protein</fullName>
    </recommendedName>
</protein>
<evidence type="ECO:0008006" key="2">
    <source>
        <dbReference type="Google" id="ProtNLM"/>
    </source>
</evidence>
<dbReference type="EMBL" id="BARV01035842">
    <property type="protein sequence ID" value="GAI48125.1"/>
    <property type="molecule type" value="Genomic_DNA"/>
</dbReference>
<dbReference type="Gene3D" id="3.40.1190.20">
    <property type="match status" value="1"/>
</dbReference>
<reference evidence="1" key="1">
    <citation type="journal article" date="2014" name="Front. Microbiol.">
        <title>High frequency of phylogenetically diverse reductive dehalogenase-homologous genes in deep subseafloor sedimentary metagenomes.</title>
        <authorList>
            <person name="Kawai M."/>
            <person name="Futagami T."/>
            <person name="Toyoda A."/>
            <person name="Takaki Y."/>
            <person name="Nishi S."/>
            <person name="Hori S."/>
            <person name="Arai W."/>
            <person name="Tsubouchi T."/>
            <person name="Morono Y."/>
            <person name="Uchiyama I."/>
            <person name="Ito T."/>
            <person name="Fujiyama A."/>
            <person name="Inagaki F."/>
            <person name="Takami H."/>
        </authorList>
    </citation>
    <scope>NUCLEOTIDE SEQUENCE</scope>
    <source>
        <strain evidence="1">Expedition CK06-06</strain>
    </source>
</reference>
<evidence type="ECO:0000313" key="1">
    <source>
        <dbReference type="EMBL" id="GAI48125.1"/>
    </source>
</evidence>